<comment type="caution">
    <text evidence="1">The sequence shown here is derived from an EMBL/GenBank/DDBJ whole genome shotgun (WGS) entry which is preliminary data.</text>
</comment>
<name>A0AAE4ZDQ0_9BACT</name>
<accession>A0AAE4ZDQ0</accession>
<reference evidence="1 2" key="1">
    <citation type="submission" date="2020-01" db="EMBL/GenBank/DDBJ databases">
        <title>Genomes assembled from Gulf of Kutch pelagic sediment metagenomes.</title>
        <authorList>
            <person name="Chandrashekar M."/>
            <person name="Mahajan M.S."/>
            <person name="Dave K.J."/>
            <person name="Vatsa P."/>
            <person name="Nathani N.M."/>
        </authorList>
    </citation>
    <scope>NUCLEOTIDE SEQUENCE [LARGE SCALE GENOMIC DNA]</scope>
    <source>
        <strain evidence="1">KS3-K002</strain>
    </source>
</reference>
<evidence type="ECO:0000313" key="2">
    <source>
        <dbReference type="Proteomes" id="UP000702544"/>
    </source>
</evidence>
<evidence type="ECO:0000313" key="1">
    <source>
        <dbReference type="EMBL" id="NIR76810.1"/>
    </source>
</evidence>
<proteinExistence type="predicted"/>
<protein>
    <submittedName>
        <fullName evidence="1">Uncharacterized protein</fullName>
    </submittedName>
</protein>
<dbReference type="EMBL" id="JAACAK010000148">
    <property type="protein sequence ID" value="NIR76810.1"/>
    <property type="molecule type" value="Genomic_DNA"/>
</dbReference>
<gene>
    <name evidence="1" type="ORF">GWO12_17170</name>
</gene>
<organism evidence="1 2">
    <name type="scientific">Candidatus Kutchimonas denitrificans</name>
    <dbReference type="NCBI Taxonomy" id="3056748"/>
    <lineage>
        <taxon>Bacteria</taxon>
        <taxon>Pseudomonadati</taxon>
        <taxon>Gemmatimonadota</taxon>
        <taxon>Gemmatimonadia</taxon>
        <taxon>Candidatus Palauibacterales</taxon>
        <taxon>Candidatus Palauibacteraceae</taxon>
        <taxon>Candidatus Kutchimonas</taxon>
    </lineage>
</organism>
<dbReference type="AlphaFoldDB" id="A0AAE4ZDQ0"/>
<sequence>MPDDTPTNLRARDRDEQKLRRRVNEAFYRYREYGGHGYKASLDAARRTLTTYLRQRERTA</sequence>
<dbReference type="Proteomes" id="UP000702544">
    <property type="component" value="Unassembled WGS sequence"/>
</dbReference>